<accession>A0A938B2U3</accession>
<protein>
    <recommendedName>
        <fullName evidence="3">Amidohydrolase-related domain-containing protein</fullName>
    </recommendedName>
</protein>
<evidence type="ECO:0000313" key="2">
    <source>
        <dbReference type="Proteomes" id="UP000712673"/>
    </source>
</evidence>
<dbReference type="AlphaFoldDB" id="A0A938B2U3"/>
<proteinExistence type="predicted"/>
<dbReference type="InterPro" id="IPR032466">
    <property type="entry name" value="Metal_Hydrolase"/>
</dbReference>
<evidence type="ECO:0000313" key="1">
    <source>
        <dbReference type="EMBL" id="MBM3224581.1"/>
    </source>
</evidence>
<comment type="caution">
    <text evidence="1">The sequence shown here is derived from an EMBL/GenBank/DDBJ whole genome shotgun (WGS) entry which is preliminary data.</text>
</comment>
<dbReference type="Proteomes" id="UP000712673">
    <property type="component" value="Unassembled WGS sequence"/>
</dbReference>
<gene>
    <name evidence="1" type="ORF">FJZ47_12365</name>
</gene>
<dbReference type="SUPFAM" id="SSF51556">
    <property type="entry name" value="Metallo-dependent hydrolases"/>
    <property type="match status" value="1"/>
</dbReference>
<dbReference type="Gene3D" id="3.20.20.140">
    <property type="entry name" value="Metal-dependent hydrolases"/>
    <property type="match status" value="1"/>
</dbReference>
<name>A0A938B2U3_UNCTE</name>
<dbReference type="EMBL" id="VGLS01000357">
    <property type="protein sequence ID" value="MBM3224581.1"/>
    <property type="molecule type" value="Genomic_DNA"/>
</dbReference>
<reference evidence="1" key="1">
    <citation type="submission" date="2019-03" db="EMBL/GenBank/DDBJ databases">
        <title>Lake Tanganyika Metagenome-Assembled Genomes (MAGs).</title>
        <authorList>
            <person name="Tran P."/>
        </authorList>
    </citation>
    <scope>NUCLEOTIDE SEQUENCE</scope>
    <source>
        <strain evidence="1">K_DeepCast_65m_m2_066</strain>
    </source>
</reference>
<organism evidence="1 2">
    <name type="scientific">Tectimicrobiota bacterium</name>
    <dbReference type="NCBI Taxonomy" id="2528274"/>
    <lineage>
        <taxon>Bacteria</taxon>
        <taxon>Pseudomonadati</taxon>
        <taxon>Nitrospinota/Tectimicrobiota group</taxon>
        <taxon>Candidatus Tectimicrobiota</taxon>
    </lineage>
</organism>
<sequence length="190" mass="22095">MRQGFRVIDTDTHVNPSMDVLLRYADHDLRTHLEELQPYMRTVKPRSGHGDAEDQDTVSMLTIRPLRYQCGHGWLPHWLLRLTRQIDYVRGSVSPNLKHTPLEYTQMGRVFCGIDFSEGVEMTKAVVDILGDHVLMYQSDYPHPETVFPDHTDTVIAWQQTLGAPTMHKLMWENAARFFRFTSTPWDQLA</sequence>
<evidence type="ECO:0008006" key="3">
    <source>
        <dbReference type="Google" id="ProtNLM"/>
    </source>
</evidence>